<keyword evidence="7 12" id="KW-0816">Tricarboxylic acid cycle</keyword>
<reference evidence="16 17" key="1">
    <citation type="journal article" date="2012" name="J. Bacteriol.">
        <title>Genome Sequence of Fibrella aestuarina BUZ 2T, a Filamentous Marine Bacterium.</title>
        <authorList>
            <person name="Filippini M."/>
            <person name="Qi W."/>
            <person name="Blom J."/>
            <person name="Goesmann A."/>
            <person name="Smits T.H."/>
            <person name="Bagheri H.C."/>
        </authorList>
    </citation>
    <scope>NUCLEOTIDE SEQUENCE [LARGE SCALE GENOMIC DNA]</scope>
    <source>
        <strain evidence="17">BUZ 2T</strain>
    </source>
</reference>
<feature type="compositionally biased region" description="Low complexity" evidence="13">
    <location>
        <begin position="212"/>
        <end position="238"/>
    </location>
</feature>
<dbReference type="EC" id="2.3.1.61" evidence="5 12"/>
<evidence type="ECO:0000256" key="6">
    <source>
        <dbReference type="ARBA" id="ARBA00019511"/>
    </source>
</evidence>
<dbReference type="HOGENOM" id="CLU_016733_10_1_10"/>
<proteinExistence type="inferred from homology"/>
<evidence type="ECO:0000256" key="9">
    <source>
        <dbReference type="ARBA" id="ARBA00022823"/>
    </source>
</evidence>
<evidence type="ECO:0000256" key="4">
    <source>
        <dbReference type="ARBA" id="ARBA00007317"/>
    </source>
</evidence>
<dbReference type="AlphaFoldDB" id="I0K6X1"/>
<dbReference type="RefSeq" id="WP_015330973.1">
    <property type="nucleotide sequence ID" value="NC_020054.1"/>
</dbReference>
<comment type="similarity">
    <text evidence="4 12">Belongs to the 2-oxoacid dehydrogenase family.</text>
</comment>
<dbReference type="SUPFAM" id="SSF52777">
    <property type="entry name" value="CoA-dependent acyltransferases"/>
    <property type="match status" value="1"/>
</dbReference>
<feature type="region of interest" description="Disordered" evidence="13">
    <location>
        <begin position="87"/>
        <end position="127"/>
    </location>
</feature>
<dbReference type="PROSITE" id="PS00189">
    <property type="entry name" value="LIPOYL"/>
    <property type="match status" value="1"/>
</dbReference>
<keyword evidence="9 12" id="KW-0450">Lipoyl</keyword>
<comment type="pathway">
    <text evidence="3 12">Amino-acid degradation; L-lysine degradation via saccharopine pathway; glutaryl-CoA from L-lysine: step 6/6.</text>
</comment>
<evidence type="ECO:0000256" key="5">
    <source>
        <dbReference type="ARBA" id="ARBA00012945"/>
    </source>
</evidence>
<dbReference type="InterPro" id="IPR036625">
    <property type="entry name" value="E3-bd_dom_sf"/>
</dbReference>
<dbReference type="PATRIC" id="fig|1166018.3.peg.3604"/>
<evidence type="ECO:0000313" key="17">
    <source>
        <dbReference type="Proteomes" id="UP000011058"/>
    </source>
</evidence>
<evidence type="ECO:0000259" key="14">
    <source>
        <dbReference type="PROSITE" id="PS50968"/>
    </source>
</evidence>
<dbReference type="PROSITE" id="PS50968">
    <property type="entry name" value="BIOTINYL_LIPOYL"/>
    <property type="match status" value="2"/>
</dbReference>
<accession>I0K6X1</accession>
<organism evidence="16 17">
    <name type="scientific">Fibrella aestuarina BUZ 2</name>
    <dbReference type="NCBI Taxonomy" id="1166018"/>
    <lineage>
        <taxon>Bacteria</taxon>
        <taxon>Pseudomonadati</taxon>
        <taxon>Bacteroidota</taxon>
        <taxon>Cytophagia</taxon>
        <taxon>Cytophagales</taxon>
        <taxon>Spirosomataceae</taxon>
        <taxon>Fibrella</taxon>
    </lineage>
</organism>
<feature type="domain" description="Lipoyl-binding" evidence="14">
    <location>
        <begin position="132"/>
        <end position="206"/>
    </location>
</feature>
<dbReference type="SUPFAM" id="SSF51230">
    <property type="entry name" value="Single hybrid motif"/>
    <property type="match status" value="2"/>
</dbReference>
<gene>
    <name evidence="16" type="ORF">FAES_1865</name>
</gene>
<keyword evidence="17" id="KW-1185">Reference proteome</keyword>
<dbReference type="UniPathway" id="UPA00868">
    <property type="reaction ID" value="UER00840"/>
</dbReference>
<dbReference type="InterPro" id="IPR011053">
    <property type="entry name" value="Single_hybrid_motif"/>
</dbReference>
<dbReference type="CDD" id="cd06849">
    <property type="entry name" value="lipoyl_domain"/>
    <property type="match status" value="2"/>
</dbReference>
<evidence type="ECO:0000256" key="7">
    <source>
        <dbReference type="ARBA" id="ARBA00022532"/>
    </source>
</evidence>
<dbReference type="GO" id="GO:0004149">
    <property type="term" value="F:dihydrolipoyllysine-residue succinyltransferase activity"/>
    <property type="evidence" value="ECO:0007669"/>
    <property type="project" value="UniProtKB-UniRule"/>
</dbReference>
<evidence type="ECO:0000256" key="2">
    <source>
        <dbReference type="ARBA" id="ARBA00004052"/>
    </source>
</evidence>
<dbReference type="Gene3D" id="2.40.50.100">
    <property type="match status" value="2"/>
</dbReference>
<feature type="compositionally biased region" description="Low complexity" evidence="13">
    <location>
        <begin position="87"/>
        <end position="103"/>
    </location>
</feature>
<dbReference type="KEGG" id="fae:FAES_1865"/>
<dbReference type="OrthoDB" id="9805770at2"/>
<feature type="region of interest" description="Disordered" evidence="13">
    <location>
        <begin position="211"/>
        <end position="238"/>
    </location>
</feature>
<dbReference type="EMBL" id="HE796683">
    <property type="protein sequence ID" value="CCG99874.1"/>
    <property type="molecule type" value="Genomic_DNA"/>
</dbReference>
<comment type="function">
    <text evidence="2 12">E2 component of the 2-oxoglutarate dehydrogenase (OGDH) complex which catalyzes the second step in the conversion of 2-oxoglutarate to succinyl-CoA and CO(2).</text>
</comment>
<dbReference type="InterPro" id="IPR004167">
    <property type="entry name" value="PSBD"/>
</dbReference>
<name>I0K6X1_9BACT</name>
<dbReference type="GO" id="GO:0006099">
    <property type="term" value="P:tricarboxylic acid cycle"/>
    <property type="evidence" value="ECO:0007669"/>
    <property type="project" value="UniProtKB-UniRule"/>
</dbReference>
<dbReference type="Pfam" id="PF02817">
    <property type="entry name" value="E3_binding"/>
    <property type="match status" value="1"/>
</dbReference>
<dbReference type="PANTHER" id="PTHR43416:SF5">
    <property type="entry name" value="DIHYDROLIPOYLLYSINE-RESIDUE SUCCINYLTRANSFERASE COMPONENT OF 2-OXOGLUTARATE DEHYDROGENASE COMPLEX, MITOCHONDRIAL"/>
    <property type="match status" value="1"/>
</dbReference>
<dbReference type="FunFam" id="3.30.559.10:FF:000007">
    <property type="entry name" value="Dihydrolipoamide acetyltransferase component of pyruvate dehydrogenase complex"/>
    <property type="match status" value="1"/>
</dbReference>
<dbReference type="PROSITE" id="PS51826">
    <property type="entry name" value="PSBD"/>
    <property type="match status" value="1"/>
</dbReference>
<dbReference type="NCBIfam" id="NF004309">
    <property type="entry name" value="PRK05704.1"/>
    <property type="match status" value="1"/>
</dbReference>
<keyword evidence="8 12" id="KW-0808">Transferase</keyword>
<comment type="catalytic activity">
    <reaction evidence="11 12">
        <text>N(6)-[(R)-dihydrolipoyl]-L-lysyl-[protein] + succinyl-CoA = N(6)-[(R)-S(8)-succinyldihydrolipoyl]-L-lysyl-[protein] + CoA</text>
        <dbReference type="Rhea" id="RHEA:15213"/>
        <dbReference type="Rhea" id="RHEA-COMP:10475"/>
        <dbReference type="Rhea" id="RHEA-COMP:20092"/>
        <dbReference type="ChEBI" id="CHEBI:57287"/>
        <dbReference type="ChEBI" id="CHEBI:57292"/>
        <dbReference type="ChEBI" id="CHEBI:83100"/>
        <dbReference type="ChEBI" id="CHEBI:83120"/>
        <dbReference type="EC" id="2.3.1.61"/>
    </reaction>
</comment>
<dbReference type="GO" id="GO:0045252">
    <property type="term" value="C:oxoglutarate dehydrogenase complex"/>
    <property type="evidence" value="ECO:0007669"/>
    <property type="project" value="UniProtKB-UniRule"/>
</dbReference>
<evidence type="ECO:0000313" key="16">
    <source>
        <dbReference type="EMBL" id="CCG99874.1"/>
    </source>
</evidence>
<dbReference type="InterPro" id="IPR050537">
    <property type="entry name" value="2-oxoacid_dehydrogenase"/>
</dbReference>
<dbReference type="InterPro" id="IPR001078">
    <property type="entry name" value="2-oxoacid_DH_actylTfrase"/>
</dbReference>
<evidence type="ECO:0000259" key="15">
    <source>
        <dbReference type="PROSITE" id="PS51826"/>
    </source>
</evidence>
<feature type="domain" description="Peripheral subunit-binding (PSBD)" evidence="15">
    <location>
        <begin position="244"/>
        <end position="281"/>
    </location>
</feature>
<feature type="region of interest" description="Disordered" evidence="13">
    <location>
        <begin position="275"/>
        <end position="331"/>
    </location>
</feature>
<evidence type="ECO:0000256" key="8">
    <source>
        <dbReference type="ARBA" id="ARBA00022679"/>
    </source>
</evidence>
<protein>
    <recommendedName>
        <fullName evidence="6 12">Dihydrolipoyllysine-residue succinyltransferase component of 2-oxoglutarate dehydrogenase complex</fullName>
        <ecNumber evidence="5 12">2.3.1.61</ecNumber>
    </recommendedName>
    <alternativeName>
        <fullName evidence="12">2-oxoglutarate dehydrogenase complex component E2</fullName>
    </alternativeName>
</protein>
<dbReference type="Pfam" id="PF00364">
    <property type="entry name" value="Biotin_lipoyl"/>
    <property type="match status" value="2"/>
</dbReference>
<dbReference type="Pfam" id="PF00198">
    <property type="entry name" value="2-oxoacid_dh"/>
    <property type="match status" value="1"/>
</dbReference>
<evidence type="ECO:0000256" key="1">
    <source>
        <dbReference type="ARBA" id="ARBA00001938"/>
    </source>
</evidence>
<dbReference type="Gene3D" id="4.10.320.10">
    <property type="entry name" value="E3-binding domain"/>
    <property type="match status" value="1"/>
</dbReference>
<dbReference type="Proteomes" id="UP000011058">
    <property type="component" value="Chromosome"/>
</dbReference>
<dbReference type="Gene3D" id="3.30.559.10">
    <property type="entry name" value="Chloramphenicol acetyltransferase-like domain"/>
    <property type="match status" value="1"/>
</dbReference>
<keyword evidence="10 12" id="KW-0012">Acyltransferase</keyword>
<evidence type="ECO:0000256" key="13">
    <source>
        <dbReference type="SAM" id="MobiDB-lite"/>
    </source>
</evidence>
<evidence type="ECO:0000256" key="11">
    <source>
        <dbReference type="ARBA" id="ARBA00052761"/>
    </source>
</evidence>
<dbReference type="InterPro" id="IPR003016">
    <property type="entry name" value="2-oxoA_DH_lipoyl-BS"/>
</dbReference>
<dbReference type="InterPro" id="IPR006255">
    <property type="entry name" value="SucB"/>
</dbReference>
<dbReference type="PANTHER" id="PTHR43416">
    <property type="entry name" value="DIHYDROLIPOYLLYSINE-RESIDUE SUCCINYLTRANSFERASE COMPONENT OF 2-OXOGLUTARATE DEHYDROGENASE COMPLEX, MITOCHONDRIAL-RELATED"/>
    <property type="match status" value="1"/>
</dbReference>
<dbReference type="GO" id="GO:0033512">
    <property type="term" value="P:L-lysine catabolic process to acetyl-CoA via saccharopine"/>
    <property type="evidence" value="ECO:0007669"/>
    <property type="project" value="UniProtKB-UniRule"/>
</dbReference>
<dbReference type="eggNOG" id="COG0508">
    <property type="taxonomic scope" value="Bacteria"/>
</dbReference>
<comment type="cofactor">
    <cofactor evidence="1">
        <name>(R)-lipoate</name>
        <dbReference type="ChEBI" id="CHEBI:83088"/>
    </cofactor>
</comment>
<dbReference type="InterPro" id="IPR023213">
    <property type="entry name" value="CAT-like_dom_sf"/>
</dbReference>
<feature type="domain" description="Lipoyl-binding" evidence="14">
    <location>
        <begin position="3"/>
        <end position="77"/>
    </location>
</feature>
<dbReference type="InterPro" id="IPR000089">
    <property type="entry name" value="Biotin_lipoyl"/>
</dbReference>
<dbReference type="STRING" id="1166018.FAES_1865"/>
<dbReference type="SUPFAM" id="SSF47005">
    <property type="entry name" value="Peripheral subunit-binding domain of 2-oxo acid dehydrogenase complex"/>
    <property type="match status" value="1"/>
</dbReference>
<dbReference type="NCBIfam" id="TIGR01347">
    <property type="entry name" value="sucB"/>
    <property type="match status" value="1"/>
</dbReference>
<evidence type="ECO:0000256" key="3">
    <source>
        <dbReference type="ARBA" id="ARBA00005145"/>
    </source>
</evidence>
<feature type="compositionally biased region" description="Low complexity" evidence="13">
    <location>
        <begin position="111"/>
        <end position="127"/>
    </location>
</feature>
<sequence>MAAIEVKVPAVGESITEVTVGEWLKKEGDTVKVDEVLCTLDSDKASFELPAEAEGVLHIMAQAGDVLPIGATICTIDAAGAAPAASAPAAPQAEAPKADATPAQPAPEPQPAVQAVAEPAAAPAQPSTAASTIEVKIPAVGESITEVTIAAWSKKDGDSVSMDETLCELESDKATFELPAEAAGTLRIVAEAGQTLPIGATIARIEASASTGAAQPSGTSAPAAPAAQPQAANGSSNGSYAANYPSPAAAKILAEKGVEPAQVAGTGVGGRITKEDAQKASAAPAPQPAPAQPAPAAQKPAAPAPAPQAPSAPGSPDRTGQRTQRREKMTSLRKTIARRLVAVKNETAMLTTFNEVDMKPIMDLRAKYKDKFKEKHAVGLGFMSFFTKAVCIALQEFPAVNAMIDGDQMVYNDFCDISIAVSSERGLVVPVIRNAEQLSFDGIEKEIIRLAGLARDNKLTIEQMQGGTFTITNGGIFGSMLSTPIINAPQSAILGMHNIVERAVVVNGEIVVRPIMYVALSYDHRIIDGKESVSFLVRVKQLLEDPTRILLGV</sequence>
<evidence type="ECO:0000256" key="12">
    <source>
        <dbReference type="RuleBase" id="RU361138"/>
    </source>
</evidence>
<evidence type="ECO:0000256" key="10">
    <source>
        <dbReference type="ARBA" id="ARBA00023315"/>
    </source>
</evidence>